<feature type="domain" description="LRRCT" evidence="15">
    <location>
        <begin position="1127"/>
        <end position="1174"/>
    </location>
</feature>
<evidence type="ECO:0000259" key="14">
    <source>
        <dbReference type="SMART" id="SM00013"/>
    </source>
</evidence>
<evidence type="ECO:0000259" key="15">
    <source>
        <dbReference type="SMART" id="SM00082"/>
    </source>
</evidence>
<dbReference type="GO" id="GO:0007165">
    <property type="term" value="P:signal transduction"/>
    <property type="evidence" value="ECO:0007669"/>
    <property type="project" value="InterPro"/>
</dbReference>
<evidence type="ECO:0000256" key="10">
    <source>
        <dbReference type="ARBA" id="ARBA00061422"/>
    </source>
</evidence>
<feature type="non-terminal residue" evidence="16">
    <location>
        <position position="1174"/>
    </location>
</feature>
<dbReference type="GO" id="GO:0005096">
    <property type="term" value="F:GTPase activator activity"/>
    <property type="evidence" value="ECO:0007669"/>
    <property type="project" value="InterPro"/>
</dbReference>
<dbReference type="SMART" id="SM00369">
    <property type="entry name" value="LRR_TYP"/>
    <property type="match status" value="16"/>
</dbReference>
<dbReference type="InterPro" id="IPR000372">
    <property type="entry name" value="LRRNT"/>
</dbReference>
<evidence type="ECO:0000256" key="1">
    <source>
        <dbReference type="ARBA" id="ARBA00004498"/>
    </source>
</evidence>
<feature type="domain" description="LRRNT" evidence="14">
    <location>
        <begin position="454"/>
        <end position="488"/>
    </location>
</feature>
<keyword evidence="8" id="KW-0325">Glycoprotein</keyword>
<proteinExistence type="inferred from homology"/>
<evidence type="ECO:0000256" key="7">
    <source>
        <dbReference type="ARBA" id="ARBA00023157"/>
    </source>
</evidence>
<dbReference type="EMBL" id="CAAE01014738">
    <property type="protein sequence ID" value="CAG04512.1"/>
    <property type="molecule type" value="Genomic_DNA"/>
</dbReference>
<evidence type="ECO:0000313" key="16">
    <source>
        <dbReference type="EMBL" id="CAG04512.1"/>
    </source>
</evidence>
<feature type="region of interest" description="Disordered" evidence="13">
    <location>
        <begin position="321"/>
        <end position="351"/>
    </location>
</feature>
<feature type="domain" description="LRRCT" evidence="15">
    <location>
        <begin position="770"/>
        <end position="818"/>
    </location>
</feature>
<dbReference type="FunFam" id="3.80.10.10:FF:000311">
    <property type="entry name" value="Chondroadherin-like a"/>
    <property type="match status" value="1"/>
</dbReference>
<organism evidence="16">
    <name type="scientific">Tetraodon nigroviridis</name>
    <name type="common">Spotted green pufferfish</name>
    <name type="synonym">Chelonodon nigroviridis</name>
    <dbReference type="NCBI Taxonomy" id="99883"/>
    <lineage>
        <taxon>Eukaryota</taxon>
        <taxon>Metazoa</taxon>
        <taxon>Chordata</taxon>
        <taxon>Craniata</taxon>
        <taxon>Vertebrata</taxon>
        <taxon>Euteleostomi</taxon>
        <taxon>Actinopterygii</taxon>
        <taxon>Neopterygii</taxon>
        <taxon>Teleostei</taxon>
        <taxon>Neoteleostei</taxon>
        <taxon>Acanthomorphata</taxon>
        <taxon>Eupercaria</taxon>
        <taxon>Tetraodontiformes</taxon>
        <taxon>Tetradontoidea</taxon>
        <taxon>Tetraodontidae</taxon>
        <taxon>Tetraodon</taxon>
    </lineage>
</organism>
<evidence type="ECO:0000256" key="11">
    <source>
        <dbReference type="ARBA" id="ARBA00064652"/>
    </source>
</evidence>
<dbReference type="SUPFAM" id="SSF52058">
    <property type="entry name" value="L domain-like"/>
    <property type="match status" value="2"/>
</dbReference>
<dbReference type="AlphaFoldDB" id="Q4S4C0"/>
<evidence type="ECO:0000256" key="9">
    <source>
        <dbReference type="ARBA" id="ARBA00053126"/>
    </source>
</evidence>
<keyword evidence="5" id="KW-0732">Signal</keyword>
<dbReference type="Pfam" id="PF07834">
    <property type="entry name" value="RanGAP1_C"/>
    <property type="match status" value="1"/>
</dbReference>
<dbReference type="Gene3D" id="3.80.10.10">
    <property type="entry name" value="Ribonuclease Inhibitor"/>
    <property type="match status" value="4"/>
</dbReference>
<dbReference type="InterPro" id="IPR000483">
    <property type="entry name" value="Cys-rich_flank_reg_C"/>
</dbReference>
<comment type="similarity">
    <text evidence="10">Belongs to the small leucine-rich proteoglycan (SLRP) family. SLRP class IV subfamily.</text>
</comment>
<keyword evidence="6" id="KW-0677">Repeat</keyword>
<dbReference type="InterPro" id="IPR001611">
    <property type="entry name" value="Leu-rich_rpt"/>
</dbReference>
<dbReference type="InterPro" id="IPR003591">
    <property type="entry name" value="Leu-rich_rpt_typical-subtyp"/>
</dbReference>
<gene>
    <name evidence="16" type="ORF">GSTENG00024244001</name>
</gene>
<evidence type="ECO:0000256" key="2">
    <source>
        <dbReference type="ARBA" id="ARBA00022525"/>
    </source>
</evidence>
<evidence type="ECO:0000256" key="3">
    <source>
        <dbReference type="ARBA" id="ARBA00022530"/>
    </source>
</evidence>
<dbReference type="SMART" id="SM00368">
    <property type="entry name" value="LRR_RI"/>
    <property type="match status" value="8"/>
</dbReference>
<evidence type="ECO:0000256" key="6">
    <source>
        <dbReference type="ARBA" id="ARBA00022737"/>
    </source>
</evidence>
<dbReference type="FunFam" id="3.80.10.10:FF:000368">
    <property type="entry name" value="Chondroadherin like"/>
    <property type="match status" value="1"/>
</dbReference>
<dbReference type="SMART" id="SM00013">
    <property type="entry name" value="LRRNT"/>
    <property type="match status" value="2"/>
</dbReference>
<dbReference type="InterPro" id="IPR009109">
    <property type="entry name" value="Ran_GTPase_activating_1_C"/>
</dbReference>
<dbReference type="PROSITE" id="PS51450">
    <property type="entry name" value="LRR"/>
    <property type="match status" value="2"/>
</dbReference>
<dbReference type="Pfam" id="PF13855">
    <property type="entry name" value="LRR_8"/>
    <property type="match status" value="5"/>
</dbReference>
<accession>Q4S4C0</accession>
<keyword evidence="7" id="KW-1015">Disulfide bond</keyword>
<reference evidence="16" key="1">
    <citation type="journal article" date="2004" name="Nature">
        <title>Genome duplication in the teleost fish Tetraodon nigroviridis reveals the early vertebrate proto-karyotype.</title>
        <authorList>
            <person name="Jaillon O."/>
            <person name="Aury J.-M."/>
            <person name="Brunet F."/>
            <person name="Petit J.-L."/>
            <person name="Stange-Thomann N."/>
            <person name="Mauceli E."/>
            <person name="Bouneau L."/>
            <person name="Fischer C."/>
            <person name="Ozouf-Costaz C."/>
            <person name="Bernot A."/>
            <person name="Nicaud S."/>
            <person name="Jaffe D."/>
            <person name="Fisher S."/>
            <person name="Lutfalla G."/>
            <person name="Dossat C."/>
            <person name="Segurens B."/>
            <person name="Dasilva C."/>
            <person name="Salanoubat M."/>
            <person name="Levy M."/>
            <person name="Boudet N."/>
            <person name="Castellano S."/>
            <person name="Anthouard V."/>
            <person name="Jubin C."/>
            <person name="Castelli V."/>
            <person name="Katinka M."/>
            <person name="Vacherie B."/>
            <person name="Biemont C."/>
            <person name="Skalli Z."/>
            <person name="Cattolico L."/>
            <person name="Poulain J."/>
            <person name="De Berardinis V."/>
            <person name="Cruaud C."/>
            <person name="Duprat S."/>
            <person name="Brottier P."/>
            <person name="Coutanceau J.-P."/>
            <person name="Gouzy J."/>
            <person name="Parra G."/>
            <person name="Lardier G."/>
            <person name="Chapple C."/>
            <person name="McKernan K.J."/>
            <person name="McEwan P."/>
            <person name="Bosak S."/>
            <person name="Kellis M."/>
            <person name="Volff J.-N."/>
            <person name="Guigo R."/>
            <person name="Zody M.C."/>
            <person name="Mesirov J."/>
            <person name="Lindblad-Toh K."/>
            <person name="Birren B."/>
            <person name="Nusbaum C."/>
            <person name="Kahn D."/>
            <person name="Robinson-Rechavi M."/>
            <person name="Laudet V."/>
            <person name="Schachter V."/>
            <person name="Quetier F."/>
            <person name="Saurin W."/>
            <person name="Scarpelli C."/>
            <person name="Wincker P."/>
            <person name="Lander E.S."/>
            <person name="Weissenbach J."/>
            <person name="Roest Crollius H."/>
        </authorList>
    </citation>
    <scope>NUCLEOTIDE SEQUENCE [LARGE SCALE GENOMIC DNA]</scope>
</reference>
<dbReference type="Pfam" id="PF13516">
    <property type="entry name" value="LRR_6"/>
    <property type="match status" value="2"/>
</dbReference>
<keyword evidence="3" id="KW-0272">Extracellular matrix</keyword>
<comment type="subunit">
    <text evidence="11">Associates with collagen and binds to collagen fibrils.</text>
</comment>
<evidence type="ECO:0000256" key="8">
    <source>
        <dbReference type="ARBA" id="ARBA00023180"/>
    </source>
</evidence>
<dbReference type="InterPro" id="IPR036720">
    <property type="entry name" value="RanGAP1_C_sf"/>
</dbReference>
<dbReference type="SUPFAM" id="SSF69099">
    <property type="entry name" value="Ran-GTPase activating protein 1 (RanGAP1), C-terminal domain"/>
    <property type="match status" value="1"/>
</dbReference>
<dbReference type="PANTHER" id="PTHR24369">
    <property type="entry name" value="ANTIGEN BSP, PUTATIVE-RELATED"/>
    <property type="match status" value="1"/>
</dbReference>
<evidence type="ECO:0000256" key="5">
    <source>
        <dbReference type="ARBA" id="ARBA00022729"/>
    </source>
</evidence>
<comment type="function">
    <text evidence="9">Potential negative modulator of chondrocyte differentiation. Inhibits collagen fibrillogenesis in vitro. May influence chondrocyte's differentiation by acting on its cellular collagenous microenvironment.</text>
</comment>
<comment type="subcellular location">
    <subcellularLocation>
        <location evidence="1">Secreted</location>
        <location evidence="1">Extracellular space</location>
        <location evidence="1">Extracellular matrix</location>
    </subcellularLocation>
</comment>
<dbReference type="InterPro" id="IPR032675">
    <property type="entry name" value="LRR_dom_sf"/>
</dbReference>
<comment type="caution">
    <text evidence="16">The sequence shown here is derived from an EMBL/GenBank/DDBJ whole genome shotgun (WGS) entry which is preliminary data.</text>
</comment>
<dbReference type="KEGG" id="tng:GSTEN00024244G001"/>
<protein>
    <recommendedName>
        <fullName evidence="12">Chondroadherin-like protein</fullName>
    </recommendedName>
</protein>
<dbReference type="FunFam" id="3.80.10.10:FF:000059">
    <property type="entry name" value="Chondroadherin like"/>
    <property type="match status" value="1"/>
</dbReference>
<dbReference type="InterPro" id="IPR050541">
    <property type="entry name" value="LRR_TM_domain-containing"/>
</dbReference>
<reference evidence="16" key="2">
    <citation type="submission" date="2004-02" db="EMBL/GenBank/DDBJ databases">
        <authorList>
            <consortium name="Genoscope"/>
            <consortium name="Whitehead Institute Centre for Genome Research"/>
        </authorList>
    </citation>
    <scope>NUCLEOTIDE SEQUENCE</scope>
</reference>
<dbReference type="OrthoDB" id="643377at2759"/>
<dbReference type="PANTHER" id="PTHR24369:SF210">
    <property type="entry name" value="CHAOPTIN-RELATED"/>
    <property type="match status" value="1"/>
</dbReference>
<dbReference type="CDD" id="cd00116">
    <property type="entry name" value="LRR_RI"/>
    <property type="match status" value="1"/>
</dbReference>
<evidence type="ECO:0000256" key="4">
    <source>
        <dbReference type="ARBA" id="ARBA00022614"/>
    </source>
</evidence>
<dbReference type="SUPFAM" id="SSF52047">
    <property type="entry name" value="RNI-like"/>
    <property type="match status" value="1"/>
</dbReference>
<dbReference type="SMART" id="SM00082">
    <property type="entry name" value="LRRCT"/>
    <property type="match status" value="2"/>
</dbReference>
<evidence type="ECO:0000256" key="12">
    <source>
        <dbReference type="ARBA" id="ARBA00071892"/>
    </source>
</evidence>
<dbReference type="Gene3D" id="1.25.40.200">
    <property type="entry name" value="Ran-GTPase activating protein 1, C-terminal domain"/>
    <property type="match status" value="1"/>
</dbReference>
<dbReference type="GO" id="GO:0005886">
    <property type="term" value="C:plasma membrane"/>
    <property type="evidence" value="ECO:0007669"/>
    <property type="project" value="TreeGrafter"/>
</dbReference>
<keyword evidence="2" id="KW-0964">Secreted</keyword>
<name>Q4S4C0_TETNG</name>
<sequence length="1174" mass="128103">MASDDIAQLTDALAKTHVGDGELSFRGLGLKLDNAAAAEELVREIEQQPCLRALCLEGNTVGVEAARAMARALESKDTLQRCYWSDMFTGRLRSEIPTALRCLGDALVCAGARLTELDLSDNAFGPDGVRGVERLLKSPSCHTLRELKLNNCGMGVGGGKILAEALMECHRQSTAAGAPLRLRVFVAGRNRLENEGAFALAKAFSLEEVHLPQNGINHAGVVALASAARHNRQLRVLNFNDNTFTKKGTLAMAKALRHLRNLQVVNFGDCLVRSEGAIALAAVLREGLPVLKELNLSFGEITEAAALVVARAVADKPQMEKLDLNGGDPDLRQQPLSGDAPPAGGHEDTAAAPGRTGAFLLIYTLLLSSFIPGDLSLLSPPDAVLTKVISASCFHSYRFLSTLLVMMGLLKAEEKKSPKVSLVPGQLLCLEHAVQQEYFVRTRPGSSRPSCPAKCPQQCVCDQIQLSVACVRKNLTQVPPAVDEITVKLDLRGNDIQELPTGAFRHTPYLTHLSMQRSNIRRVKEGAFRGLGRLVFLNLANNNIEILYQVITHPAGPPPTDSEESFDGLSSLKQLLIDHNRVEEIQPGAFSQLGFLNLLSLTHNQLVYIPNLAFQVSGRCPGPLRGRRLTPSPCCRSASRTGSLFFLQGLQNMKWLRLSHNSLNYLESEALAGLLTLTRLSLDHNELQLPEVTRLDLGYNPMTYLGEESVSMAKVTHLFLDHMSLQDLSNTAVSKCPRLVHLDISFNQLRVIQPFSEGSPKLARLNLAGNPIVCNCYLQPLREWSIRHKVKLMGTCGGPPHMLGENLAAVYPPELRCQSREAMLKAELEEASRMAPPPTEEPENRTKCPVNCVCEAAAHHSSCENGGHTKIPRGFSPDTRLLDLRGNRFHHVPSNSFPGAAQVVSLHLQRSKIVEVEDGAFNGMKGLIYLYLSENDLTSLSPGALKGLPALTYLHLEKNGFTSIPKEAFKLVPSLLALHLEHNAISRLEPGALAGAEGLRALYLTGNAISHLSARALDGVRDLDTLHLGGNKLKEVPTVAMSNLGNLRDLRLSGNLIRWVGPGAFQPLAGSLKELYLDHMVLEKMSERALEGLGPGLRSLFLEGNRLEELPDLHPLSSLEVINLADNPLMCDCPLLPLRLWIEKVNLRVRATCANPPELKGRKVKDVQVFRACP</sequence>
<feature type="domain" description="LRRNT" evidence="14">
    <location>
        <begin position="847"/>
        <end position="881"/>
    </location>
</feature>
<keyword evidence="4" id="KW-0433">Leucine-rich repeat</keyword>
<evidence type="ECO:0000256" key="13">
    <source>
        <dbReference type="SAM" id="MobiDB-lite"/>
    </source>
</evidence>